<keyword evidence="2" id="KW-1185">Reference proteome</keyword>
<reference evidence="1 2" key="1">
    <citation type="submission" date="2018-07" db="EMBL/GenBank/DDBJ databases">
        <title>The genomes of Aspergillus section Nigri reveals drivers in fungal speciation.</title>
        <authorList>
            <consortium name="DOE Joint Genome Institute"/>
            <person name="Vesth T.C."/>
            <person name="Nybo J."/>
            <person name="Theobald S."/>
            <person name="Brandl J."/>
            <person name="Frisvad J.C."/>
            <person name="Nielsen K.F."/>
            <person name="Lyhne E.K."/>
            <person name="Kogle M.E."/>
            <person name="Kuo A."/>
            <person name="Riley R."/>
            <person name="Clum A."/>
            <person name="Nolan M."/>
            <person name="Lipzen A."/>
            <person name="Salamov A."/>
            <person name="Henrissat B."/>
            <person name="Wiebenga A."/>
            <person name="De vries R.P."/>
            <person name="Grigoriev I.V."/>
            <person name="Mortensen U.H."/>
            <person name="Andersen M.R."/>
            <person name="Baker S.E."/>
        </authorList>
    </citation>
    <scope>NUCLEOTIDE SEQUENCE [LARGE SCALE GENOMIC DNA]</scope>
    <source>
        <strain evidence="1 2">CBS 139.54b</strain>
    </source>
</reference>
<organism evidence="1 2">
    <name type="scientific">Aspergillus welwitschiae</name>
    <dbReference type="NCBI Taxonomy" id="1341132"/>
    <lineage>
        <taxon>Eukaryota</taxon>
        <taxon>Fungi</taxon>
        <taxon>Dikarya</taxon>
        <taxon>Ascomycota</taxon>
        <taxon>Pezizomycotina</taxon>
        <taxon>Eurotiomycetes</taxon>
        <taxon>Eurotiomycetidae</taxon>
        <taxon>Eurotiales</taxon>
        <taxon>Aspergillaceae</taxon>
        <taxon>Aspergillus</taxon>
        <taxon>Aspergillus subgen. Circumdati</taxon>
    </lineage>
</organism>
<evidence type="ECO:0000313" key="2">
    <source>
        <dbReference type="Proteomes" id="UP000253729"/>
    </source>
</evidence>
<dbReference type="AlphaFoldDB" id="A0A3F3QEB6"/>
<protein>
    <submittedName>
        <fullName evidence="1">Uncharacterized protein</fullName>
    </submittedName>
</protein>
<sequence length="75" mass="8320">MISACAIACLSSSGTAYLHSCAMFRALQVSHGWRRLHLTFRVRQGRQDAVGRDLGRWVREGVGIFLGIWNVGCGR</sequence>
<name>A0A3F3QEB6_9EURO</name>
<dbReference type="EMBL" id="KZ852035">
    <property type="protein sequence ID" value="RDH37624.1"/>
    <property type="molecule type" value="Genomic_DNA"/>
</dbReference>
<accession>A0A3F3QEB6</accession>
<dbReference type="GeneID" id="38133295"/>
<dbReference type="RefSeq" id="XP_026630646.1">
    <property type="nucleotide sequence ID" value="XM_026764939.1"/>
</dbReference>
<gene>
    <name evidence="1" type="ORF">BDQ94DRAFT_136758</name>
</gene>
<dbReference type="Proteomes" id="UP000253729">
    <property type="component" value="Unassembled WGS sequence"/>
</dbReference>
<evidence type="ECO:0000313" key="1">
    <source>
        <dbReference type="EMBL" id="RDH37624.1"/>
    </source>
</evidence>
<proteinExistence type="predicted"/>